<evidence type="ECO:0000313" key="2">
    <source>
        <dbReference type="Proteomes" id="UP000567179"/>
    </source>
</evidence>
<reference evidence="1 2" key="1">
    <citation type="journal article" date="2020" name="ISME J.">
        <title>Uncovering the hidden diversity of litter-decomposition mechanisms in mushroom-forming fungi.</title>
        <authorList>
            <person name="Floudas D."/>
            <person name="Bentzer J."/>
            <person name="Ahren D."/>
            <person name="Johansson T."/>
            <person name="Persson P."/>
            <person name="Tunlid A."/>
        </authorList>
    </citation>
    <scope>NUCLEOTIDE SEQUENCE [LARGE SCALE GENOMIC DNA]</scope>
    <source>
        <strain evidence="1 2">CBS 101986</strain>
    </source>
</reference>
<proteinExistence type="predicted"/>
<evidence type="ECO:0000313" key="1">
    <source>
        <dbReference type="EMBL" id="KAF5320975.1"/>
    </source>
</evidence>
<accession>A0A8H5BCS6</accession>
<sequence length="439" mass="49532">MADPTLPLEIMGLIIDFYTESESEQQQPDYDDPLPQQPSKTLLACHMASRQLRECALRHICRNISVSLYDTPERLKRNQDIIFEEVNPQLGSLARFVKEVNIVTISGQDFLPVVHEDVYEDSLLIVLKGVAERIAFQKLSIHGDSLVELIWTSLPSTVHTALPLLLQLPSVSSLCLKYIEGLPALFLIANTHLGSLSISHCWEISEVLSLSASLPKLEQLTLHYMGEFPESLDLPHLRTLNLRHDDLGDPEIGWKVISRACKTLKNLAIHDDEDQDSLMDEGDLRRQLPSELNVGTLPQLQNFTYSNNRTSQNEILPTLHDVHHFLRVSRPVPNLKSITFSHSVSDKCLSHEDIISINEDTWRMLDHVLSGGQFTGLQKVHIDVELCLHGQGNRLADLSTHGPDSLVREEVVRDNILDLFGESRQLSIPFEVDATVKRL</sequence>
<name>A0A8H5BCS6_9AGAR</name>
<dbReference type="SUPFAM" id="SSF52047">
    <property type="entry name" value="RNI-like"/>
    <property type="match status" value="1"/>
</dbReference>
<dbReference type="Proteomes" id="UP000567179">
    <property type="component" value="Unassembled WGS sequence"/>
</dbReference>
<dbReference type="AlphaFoldDB" id="A0A8H5BCS6"/>
<dbReference type="Gene3D" id="3.80.10.10">
    <property type="entry name" value="Ribonuclease Inhibitor"/>
    <property type="match status" value="1"/>
</dbReference>
<dbReference type="EMBL" id="JAACJJ010000028">
    <property type="protein sequence ID" value="KAF5320975.1"/>
    <property type="molecule type" value="Genomic_DNA"/>
</dbReference>
<gene>
    <name evidence="1" type="ORF">D9619_000357</name>
</gene>
<comment type="caution">
    <text evidence="1">The sequence shown here is derived from an EMBL/GenBank/DDBJ whole genome shotgun (WGS) entry which is preliminary data.</text>
</comment>
<protein>
    <submittedName>
        <fullName evidence="1">Uncharacterized protein</fullName>
    </submittedName>
</protein>
<organism evidence="1 2">
    <name type="scientific">Psilocybe cf. subviscida</name>
    <dbReference type="NCBI Taxonomy" id="2480587"/>
    <lineage>
        <taxon>Eukaryota</taxon>
        <taxon>Fungi</taxon>
        <taxon>Dikarya</taxon>
        <taxon>Basidiomycota</taxon>
        <taxon>Agaricomycotina</taxon>
        <taxon>Agaricomycetes</taxon>
        <taxon>Agaricomycetidae</taxon>
        <taxon>Agaricales</taxon>
        <taxon>Agaricineae</taxon>
        <taxon>Strophariaceae</taxon>
        <taxon>Psilocybe</taxon>
    </lineage>
</organism>
<keyword evidence="2" id="KW-1185">Reference proteome</keyword>
<dbReference type="InterPro" id="IPR032675">
    <property type="entry name" value="LRR_dom_sf"/>
</dbReference>